<dbReference type="PANTHER" id="PTHR43179:SF12">
    <property type="entry name" value="GALACTOFURANOSYLTRANSFERASE GLFT2"/>
    <property type="match status" value="1"/>
</dbReference>
<dbReference type="Gene3D" id="3.90.550.10">
    <property type="entry name" value="Spore Coat Polysaccharide Biosynthesis Protein SpsA, Chain A"/>
    <property type="match status" value="1"/>
</dbReference>
<accession>A0A1M4W1V1</accession>
<dbReference type="EMBL" id="FQUU01000003">
    <property type="protein sequence ID" value="SHE75177.1"/>
    <property type="molecule type" value="Genomic_DNA"/>
</dbReference>
<evidence type="ECO:0000259" key="4">
    <source>
        <dbReference type="Pfam" id="PF00535"/>
    </source>
</evidence>
<dbReference type="SUPFAM" id="SSF53448">
    <property type="entry name" value="Nucleotide-diphospho-sugar transferases"/>
    <property type="match status" value="1"/>
</dbReference>
<dbReference type="InterPro" id="IPR001173">
    <property type="entry name" value="Glyco_trans_2-like"/>
</dbReference>
<dbReference type="Proteomes" id="UP000184048">
    <property type="component" value="Unassembled WGS sequence"/>
</dbReference>
<evidence type="ECO:0000256" key="3">
    <source>
        <dbReference type="ARBA" id="ARBA00022679"/>
    </source>
</evidence>
<dbReference type="Pfam" id="PF00535">
    <property type="entry name" value="Glycos_transf_2"/>
    <property type="match status" value="1"/>
</dbReference>
<keyword evidence="3 5" id="KW-0808">Transferase</keyword>
<keyword evidence="6" id="KW-1185">Reference proteome</keyword>
<protein>
    <submittedName>
        <fullName evidence="5">Glycosyltransferase, GT2 family</fullName>
    </submittedName>
</protein>
<dbReference type="OrthoDB" id="9771846at2"/>
<dbReference type="GO" id="GO:0016757">
    <property type="term" value="F:glycosyltransferase activity"/>
    <property type="evidence" value="ECO:0007669"/>
    <property type="project" value="UniProtKB-KW"/>
</dbReference>
<dbReference type="RefSeq" id="WP_072834179.1">
    <property type="nucleotide sequence ID" value="NZ_FQUU01000003.1"/>
</dbReference>
<comment type="similarity">
    <text evidence="1">Belongs to the glycosyltransferase 2 family.</text>
</comment>
<sequence>MPLISIITAIHNGLAFNQLFFESLSKYTVHPFELIIIDNASTDGSREYFQGVGATVICNEVNYSYPYCQNQGIAASKGEYLFFLNNDLVLSPKWDEILVEVSNRHQVDVLSASGIENLGNKKDTQAIDRKWKRTKNPLMAFGFGKRNLSFMHRLMYGNWEKFCASRFQRYHWDIVEGIVGNNVMITRHGLNLVGLWDERMQEADFDLFMRTKTRALKYKDIKPCQIALGAFIHHYGKMTLKYAVKRKPFADQQNLISLYDKWTNQQIDELHPDNSTIRKR</sequence>
<keyword evidence="2" id="KW-0328">Glycosyltransferase</keyword>
<gene>
    <name evidence="5" type="ORF">SAMN02745131_01054</name>
</gene>
<dbReference type="PANTHER" id="PTHR43179">
    <property type="entry name" value="RHAMNOSYLTRANSFERASE WBBL"/>
    <property type="match status" value="1"/>
</dbReference>
<organism evidence="5 6">
    <name type="scientific">Flavisolibacter ginsengisoli DSM 18119</name>
    <dbReference type="NCBI Taxonomy" id="1121884"/>
    <lineage>
        <taxon>Bacteria</taxon>
        <taxon>Pseudomonadati</taxon>
        <taxon>Bacteroidota</taxon>
        <taxon>Chitinophagia</taxon>
        <taxon>Chitinophagales</taxon>
        <taxon>Chitinophagaceae</taxon>
        <taxon>Flavisolibacter</taxon>
    </lineage>
</organism>
<evidence type="ECO:0000256" key="1">
    <source>
        <dbReference type="ARBA" id="ARBA00006739"/>
    </source>
</evidence>
<dbReference type="AlphaFoldDB" id="A0A1M4W1V1"/>
<evidence type="ECO:0000256" key="2">
    <source>
        <dbReference type="ARBA" id="ARBA00022676"/>
    </source>
</evidence>
<evidence type="ECO:0000313" key="6">
    <source>
        <dbReference type="Proteomes" id="UP000184048"/>
    </source>
</evidence>
<proteinExistence type="inferred from homology"/>
<reference evidence="5 6" key="1">
    <citation type="submission" date="2016-11" db="EMBL/GenBank/DDBJ databases">
        <authorList>
            <person name="Jaros S."/>
            <person name="Januszkiewicz K."/>
            <person name="Wedrychowicz H."/>
        </authorList>
    </citation>
    <scope>NUCLEOTIDE SEQUENCE [LARGE SCALE GENOMIC DNA]</scope>
    <source>
        <strain evidence="5 6">DSM 18119</strain>
    </source>
</reference>
<dbReference type="InterPro" id="IPR029044">
    <property type="entry name" value="Nucleotide-diphossugar_trans"/>
</dbReference>
<name>A0A1M4W1V1_9BACT</name>
<feature type="domain" description="Glycosyltransferase 2-like" evidence="4">
    <location>
        <begin position="5"/>
        <end position="129"/>
    </location>
</feature>
<evidence type="ECO:0000313" key="5">
    <source>
        <dbReference type="EMBL" id="SHE75177.1"/>
    </source>
</evidence>
<dbReference type="STRING" id="1121884.SAMN02745131_01054"/>